<gene>
    <name evidence="1" type="ORF">AWU65_03115</name>
</gene>
<protein>
    <submittedName>
        <fullName evidence="1">Uncharacterized protein</fullName>
    </submittedName>
</protein>
<name>A0A163GI69_9BACL</name>
<evidence type="ECO:0000313" key="1">
    <source>
        <dbReference type="EMBL" id="KZS44985.1"/>
    </source>
</evidence>
<comment type="caution">
    <text evidence="1">The sequence shown here is derived from an EMBL/GenBank/DDBJ whole genome shotgun (WGS) entry which is preliminary data.</text>
</comment>
<dbReference type="AlphaFoldDB" id="A0A163GI69"/>
<sequence>MSQTNILHLYEVLMKPGPPRPKNKIIESLQYEDALALLKRVFHSVIADPSSFSQDQKFLALSLDYQTNLLYADIGTGFKESIETCIDLTTLYKPDMKKFIVLLFKLPEEINVLSENDAKKSVANINSSGISPQDLFNNSERFELVHVNDYSNN</sequence>
<proteinExistence type="predicted"/>
<organism evidence="1 2">
    <name type="scientific">Paenibacillus glucanolyticus</name>
    <dbReference type="NCBI Taxonomy" id="59843"/>
    <lineage>
        <taxon>Bacteria</taxon>
        <taxon>Bacillati</taxon>
        <taxon>Bacillota</taxon>
        <taxon>Bacilli</taxon>
        <taxon>Bacillales</taxon>
        <taxon>Paenibacillaceae</taxon>
        <taxon>Paenibacillus</taxon>
    </lineage>
</organism>
<evidence type="ECO:0000313" key="2">
    <source>
        <dbReference type="Proteomes" id="UP000076796"/>
    </source>
</evidence>
<accession>A0A163GI69</accession>
<reference evidence="1" key="1">
    <citation type="journal article" date="2016" name="Genome Announc.">
        <title>Draft genomes of two strains of Paenibacillus glucanolyticus with capability to degrade lignocellulose.</title>
        <authorList>
            <person name="Mathews S.L."/>
            <person name="Pawlak J."/>
            <person name="Grunden A.M."/>
        </authorList>
    </citation>
    <scope>NUCLEOTIDE SEQUENCE [LARGE SCALE GENOMIC DNA]</scope>
    <source>
        <strain evidence="1">SLM1</strain>
    </source>
</reference>
<dbReference type="Proteomes" id="UP000076796">
    <property type="component" value="Unassembled WGS sequence"/>
</dbReference>
<keyword evidence="2" id="KW-1185">Reference proteome</keyword>
<dbReference type="EMBL" id="LWMH01000001">
    <property type="protein sequence ID" value="KZS44985.1"/>
    <property type="molecule type" value="Genomic_DNA"/>
</dbReference>